<evidence type="ECO:0000256" key="2">
    <source>
        <dbReference type="SAM" id="SignalP"/>
    </source>
</evidence>
<name>A0A9N8PRA0_9PEZI</name>
<feature type="signal peptide" evidence="2">
    <location>
        <begin position="1"/>
        <end position="24"/>
    </location>
</feature>
<dbReference type="EMBL" id="CAINUL010000005">
    <property type="protein sequence ID" value="CAD0109846.1"/>
    <property type="molecule type" value="Genomic_DNA"/>
</dbReference>
<evidence type="ECO:0000256" key="1">
    <source>
        <dbReference type="SAM" id="MobiDB-lite"/>
    </source>
</evidence>
<feature type="chain" id="PRO_5040181132" evidence="2">
    <location>
        <begin position="25"/>
        <end position="132"/>
    </location>
</feature>
<protein>
    <submittedName>
        <fullName evidence="3">Uncharacterized protein</fullName>
    </submittedName>
</protein>
<feature type="region of interest" description="Disordered" evidence="1">
    <location>
        <begin position="50"/>
        <end position="69"/>
    </location>
</feature>
<proteinExistence type="predicted"/>
<organism evidence="3 4">
    <name type="scientific">Aureobasidium uvarum</name>
    <dbReference type="NCBI Taxonomy" id="2773716"/>
    <lineage>
        <taxon>Eukaryota</taxon>
        <taxon>Fungi</taxon>
        <taxon>Dikarya</taxon>
        <taxon>Ascomycota</taxon>
        <taxon>Pezizomycotina</taxon>
        <taxon>Dothideomycetes</taxon>
        <taxon>Dothideomycetidae</taxon>
        <taxon>Dothideales</taxon>
        <taxon>Saccotheciaceae</taxon>
        <taxon>Aureobasidium</taxon>
    </lineage>
</organism>
<reference evidence="3" key="1">
    <citation type="submission" date="2020-06" db="EMBL/GenBank/DDBJ databases">
        <authorList>
            <person name="Onetto C."/>
        </authorList>
    </citation>
    <scope>NUCLEOTIDE SEQUENCE</scope>
</reference>
<keyword evidence="2" id="KW-0732">Signal</keyword>
<dbReference type="Proteomes" id="UP000745764">
    <property type="component" value="Unassembled WGS sequence"/>
</dbReference>
<evidence type="ECO:0000313" key="3">
    <source>
        <dbReference type="EMBL" id="CAD0109846.1"/>
    </source>
</evidence>
<accession>A0A9N8PRA0</accession>
<dbReference type="OrthoDB" id="10527185at2759"/>
<keyword evidence="4" id="KW-1185">Reference proteome</keyword>
<gene>
    <name evidence="3" type="ORF">AWRI4620_LOCUS4101</name>
</gene>
<evidence type="ECO:0000313" key="4">
    <source>
        <dbReference type="Proteomes" id="UP000745764"/>
    </source>
</evidence>
<dbReference type="AlphaFoldDB" id="A0A9N8PRA0"/>
<sequence>MEYPSHLLIFLTLLLSLFTISISAAPTTFAEVEKSWQRGLSEKDIHAEIGQHPTPSYHSRLPKEAGDGVKEQGFQGMLDERTMAVRQRSLHGVIGGKSLLERLLGQKRPKAEEQGSDIVEVLRPVRNRRWQF</sequence>
<comment type="caution">
    <text evidence="3">The sequence shown here is derived from an EMBL/GenBank/DDBJ whole genome shotgun (WGS) entry which is preliminary data.</text>
</comment>